<dbReference type="PROSITE" id="PS50006">
    <property type="entry name" value="FHA_DOMAIN"/>
    <property type="match status" value="1"/>
</dbReference>
<dbReference type="RefSeq" id="WP_120460124.1">
    <property type="nucleotide sequence ID" value="NZ_BMIW01000054.1"/>
</dbReference>
<proteinExistence type="predicted"/>
<dbReference type="Gene3D" id="2.60.200.20">
    <property type="match status" value="1"/>
</dbReference>
<accession>A0ABQ1W904</accession>
<organism evidence="3 4">
    <name type="scientific">Paenibacillus aceti</name>
    <dbReference type="NCBI Taxonomy" id="1820010"/>
    <lineage>
        <taxon>Bacteria</taxon>
        <taxon>Bacillati</taxon>
        <taxon>Bacillota</taxon>
        <taxon>Bacilli</taxon>
        <taxon>Bacillales</taxon>
        <taxon>Paenibacillaceae</taxon>
        <taxon>Paenibacillus</taxon>
    </lineage>
</organism>
<dbReference type="Proteomes" id="UP000608420">
    <property type="component" value="Unassembled WGS sequence"/>
</dbReference>
<sequence>MPAFNVDFMRNGGTYMILRGANGLHSRDINRVQHTMLASMEIPGLLPLDLREINFEVSLYYEITGRRMLPQCLKSDKLSAQEFYSLLLQIVAILDDCDQYMLSPLNFLIDEDFIFVEGPLASAMLYLTYVPIREPAGQERLGLSLLTLITRILNSVTAVEGDGIQRIVSFCGDELFSTATLKKILLDLLGGDRSEAVKMVAAKGNDRYESENSPVMIREYVQASEHSVEGKLQDRQRRIQKHVHSRAAKLEGSGEAHFQPHSIHNHQAEIWDLADNTELDDESEPIKPRGKFTYYLLGSLLAAALCWKFLYLDAPSSWGLYVCAGISLIMAVMLLLIRGGKLEVIMASLSEMMDHLSRRSSDEGEMTDDEAVNWKQPWNGGVWGGENSLHLPKPKSVISGQDAPETGGGERVGSWKQDAFRSKAVEVGELENELKVQANLPLVEESLHQPATVLLSHNSVSPKTASPTAAFRLERYAAQEEQWNAPEIIVLKPGSFVIGRSEEIAHYVEQAAGVSRAHVELMIREEGCSIKDLGSRNGTLLKGELIAPYKEYPLEPGDIFLIADSTYKLCAGHTAKAS</sequence>
<keyword evidence="1" id="KW-0472">Membrane</keyword>
<dbReference type="InterPro" id="IPR000253">
    <property type="entry name" value="FHA_dom"/>
</dbReference>
<dbReference type="CDD" id="cd00060">
    <property type="entry name" value="FHA"/>
    <property type="match status" value="1"/>
</dbReference>
<evidence type="ECO:0000259" key="2">
    <source>
        <dbReference type="PROSITE" id="PS50006"/>
    </source>
</evidence>
<keyword evidence="4" id="KW-1185">Reference proteome</keyword>
<dbReference type="SMART" id="SM00240">
    <property type="entry name" value="FHA"/>
    <property type="match status" value="1"/>
</dbReference>
<feature type="transmembrane region" description="Helical" evidence="1">
    <location>
        <begin position="318"/>
        <end position="337"/>
    </location>
</feature>
<dbReference type="Pfam" id="PF19909">
    <property type="entry name" value="DUF6382"/>
    <property type="match status" value="1"/>
</dbReference>
<keyword evidence="1" id="KW-1133">Transmembrane helix</keyword>
<dbReference type="SUPFAM" id="SSF49879">
    <property type="entry name" value="SMAD/FHA domain"/>
    <property type="match status" value="1"/>
</dbReference>
<protein>
    <recommendedName>
        <fullName evidence="2">FHA domain-containing protein</fullName>
    </recommendedName>
</protein>
<keyword evidence="1" id="KW-0812">Transmembrane</keyword>
<reference evidence="4" key="1">
    <citation type="journal article" date="2019" name="Int. J. Syst. Evol. Microbiol.">
        <title>The Global Catalogue of Microorganisms (GCM) 10K type strain sequencing project: providing services to taxonomists for standard genome sequencing and annotation.</title>
        <authorList>
            <consortium name="The Broad Institute Genomics Platform"/>
            <consortium name="The Broad Institute Genome Sequencing Center for Infectious Disease"/>
            <person name="Wu L."/>
            <person name="Ma J."/>
        </authorList>
    </citation>
    <scope>NUCLEOTIDE SEQUENCE [LARGE SCALE GENOMIC DNA]</scope>
    <source>
        <strain evidence="4">CGMCC 1.15420</strain>
    </source>
</reference>
<dbReference type="InterPro" id="IPR045962">
    <property type="entry name" value="DUF6382"/>
</dbReference>
<name>A0ABQ1W904_9BACL</name>
<feature type="transmembrane region" description="Helical" evidence="1">
    <location>
        <begin position="292"/>
        <end position="312"/>
    </location>
</feature>
<evidence type="ECO:0000256" key="1">
    <source>
        <dbReference type="SAM" id="Phobius"/>
    </source>
</evidence>
<dbReference type="InterPro" id="IPR008984">
    <property type="entry name" value="SMAD_FHA_dom_sf"/>
</dbReference>
<feature type="domain" description="FHA" evidence="2">
    <location>
        <begin position="496"/>
        <end position="546"/>
    </location>
</feature>
<dbReference type="Pfam" id="PF00498">
    <property type="entry name" value="FHA"/>
    <property type="match status" value="1"/>
</dbReference>
<evidence type="ECO:0000313" key="4">
    <source>
        <dbReference type="Proteomes" id="UP000608420"/>
    </source>
</evidence>
<dbReference type="EMBL" id="BMIW01000054">
    <property type="protein sequence ID" value="GGG18837.1"/>
    <property type="molecule type" value="Genomic_DNA"/>
</dbReference>
<gene>
    <name evidence="3" type="ORF">GCM10010913_46190</name>
</gene>
<evidence type="ECO:0000313" key="3">
    <source>
        <dbReference type="EMBL" id="GGG18837.1"/>
    </source>
</evidence>
<comment type="caution">
    <text evidence="3">The sequence shown here is derived from an EMBL/GenBank/DDBJ whole genome shotgun (WGS) entry which is preliminary data.</text>
</comment>